<dbReference type="InterPro" id="IPR046450">
    <property type="entry name" value="PA_dom_sf"/>
</dbReference>
<dbReference type="Pfam" id="PF02225">
    <property type="entry name" value="PA"/>
    <property type="match status" value="1"/>
</dbReference>
<keyword evidence="4 7" id="KW-0479">Metal-binding</keyword>
<evidence type="ECO:0000313" key="10">
    <source>
        <dbReference type="EMBL" id="KAK0627950.1"/>
    </source>
</evidence>
<keyword evidence="3 7" id="KW-0645">Protease</keyword>
<gene>
    <name evidence="10" type="ORF">B0T14DRAFT_475154</name>
</gene>
<dbReference type="SUPFAM" id="SSF52025">
    <property type="entry name" value="PA domain"/>
    <property type="match status" value="1"/>
</dbReference>
<keyword evidence="11" id="KW-1185">Reference proteome</keyword>
<evidence type="ECO:0000313" key="11">
    <source>
        <dbReference type="Proteomes" id="UP001175000"/>
    </source>
</evidence>
<evidence type="ECO:0000259" key="9">
    <source>
        <dbReference type="Pfam" id="PF04389"/>
    </source>
</evidence>
<dbReference type="InterPro" id="IPR007484">
    <property type="entry name" value="Peptidase_M28"/>
</dbReference>
<keyword evidence="5 7" id="KW-0378">Hydrolase</keyword>
<name>A0AA40C7L3_9PEZI</name>
<dbReference type="AlphaFoldDB" id="A0AA40C7L3"/>
<dbReference type="PANTHER" id="PTHR12147:SF26">
    <property type="entry name" value="PEPTIDASE M28 DOMAIN-CONTAINING PROTEIN"/>
    <property type="match status" value="1"/>
</dbReference>
<feature type="chain" id="PRO_5041483715" description="Peptide hydrolase" evidence="7">
    <location>
        <begin position="22"/>
        <end position="485"/>
    </location>
</feature>
<keyword evidence="6 7" id="KW-0862">Zinc</keyword>
<dbReference type="GO" id="GO:0006508">
    <property type="term" value="P:proteolysis"/>
    <property type="evidence" value="ECO:0007669"/>
    <property type="project" value="UniProtKB-KW"/>
</dbReference>
<dbReference type="InterPro" id="IPR003137">
    <property type="entry name" value="PA_domain"/>
</dbReference>
<dbReference type="PANTHER" id="PTHR12147">
    <property type="entry name" value="METALLOPEPTIDASE M28 FAMILY MEMBER"/>
    <property type="match status" value="1"/>
</dbReference>
<sequence>MIPRLVYSTLLLGLCARGQHTTNPDIDPTALQDDMNTENLMSHLHTLQEIADSNSGNRAFGLPGYQASVNYIWSQISNIPGTKIWKQDFLGNFSSSEAQLRVGKVDVPVVAVLKSPQTPDSGIEAELVAGPPGGAGFACNETDYANLDVNGKIVLVERGACGEVHGGKVMAAARAGAIAVIQYDNRPGNSSLQPSYPEELPDYVPAGQINQADGQRLIAQLPSAGAPILAYFRQKQIREERTTRNIFAETRGEDEDSDVIMLGAHLDSVQTGPGINDNGSGSSLILELFRSVAKYRTKHKLRFAWWAAEENVGLGSRFYCYNLTEFPTEADKLLAYLNFDMVSRGSYYVGDGDGSTHGGQATPLGSEVIEKLWLDYFQGIGITAQEKRIGFDSDHFFFWQILQKPVGFLFTGVDPADDPCYHQACDGIGNVDPVMLTTNARAAAYMTAVLATNGTSLIPKSAGIVNTKRSLEEWGDGYSGCGHPH</sequence>
<evidence type="ECO:0000256" key="2">
    <source>
        <dbReference type="ARBA" id="ARBA00005634"/>
    </source>
</evidence>
<comment type="cofactor">
    <cofactor evidence="1">
        <name>Zn(2+)</name>
        <dbReference type="ChEBI" id="CHEBI:29105"/>
    </cofactor>
</comment>
<dbReference type="EC" id="3.4.-.-" evidence="7"/>
<accession>A0AA40C7L3</accession>
<protein>
    <recommendedName>
        <fullName evidence="7">Peptide hydrolase</fullName>
        <ecNumber evidence="7">3.4.-.-</ecNumber>
    </recommendedName>
</protein>
<dbReference type="EMBL" id="JAULSU010000002">
    <property type="protein sequence ID" value="KAK0627950.1"/>
    <property type="molecule type" value="Genomic_DNA"/>
</dbReference>
<feature type="signal peptide" evidence="7">
    <location>
        <begin position="1"/>
        <end position="21"/>
    </location>
</feature>
<dbReference type="Gene3D" id="3.40.630.10">
    <property type="entry name" value="Zn peptidases"/>
    <property type="match status" value="1"/>
</dbReference>
<evidence type="ECO:0000256" key="4">
    <source>
        <dbReference type="ARBA" id="ARBA00022723"/>
    </source>
</evidence>
<dbReference type="GO" id="GO:0046872">
    <property type="term" value="F:metal ion binding"/>
    <property type="evidence" value="ECO:0007669"/>
    <property type="project" value="UniProtKB-KW"/>
</dbReference>
<comment type="caution">
    <text evidence="10">The sequence shown here is derived from an EMBL/GenBank/DDBJ whole genome shotgun (WGS) entry which is preliminary data.</text>
</comment>
<feature type="domain" description="PA" evidence="8">
    <location>
        <begin position="124"/>
        <end position="217"/>
    </location>
</feature>
<dbReference type="Pfam" id="PF04389">
    <property type="entry name" value="Peptidase_M28"/>
    <property type="match status" value="1"/>
</dbReference>
<feature type="domain" description="Peptidase M28" evidence="9">
    <location>
        <begin position="245"/>
        <end position="445"/>
    </location>
</feature>
<evidence type="ECO:0000256" key="3">
    <source>
        <dbReference type="ARBA" id="ARBA00022670"/>
    </source>
</evidence>
<dbReference type="Gene3D" id="3.50.30.30">
    <property type="match status" value="1"/>
</dbReference>
<evidence type="ECO:0000256" key="1">
    <source>
        <dbReference type="ARBA" id="ARBA00001947"/>
    </source>
</evidence>
<organism evidence="10 11">
    <name type="scientific">Immersiella caudata</name>
    <dbReference type="NCBI Taxonomy" id="314043"/>
    <lineage>
        <taxon>Eukaryota</taxon>
        <taxon>Fungi</taxon>
        <taxon>Dikarya</taxon>
        <taxon>Ascomycota</taxon>
        <taxon>Pezizomycotina</taxon>
        <taxon>Sordariomycetes</taxon>
        <taxon>Sordariomycetidae</taxon>
        <taxon>Sordariales</taxon>
        <taxon>Lasiosphaeriaceae</taxon>
        <taxon>Immersiella</taxon>
    </lineage>
</organism>
<evidence type="ECO:0000259" key="8">
    <source>
        <dbReference type="Pfam" id="PF02225"/>
    </source>
</evidence>
<keyword evidence="7" id="KW-0732">Signal</keyword>
<reference evidence="10" key="1">
    <citation type="submission" date="2023-06" db="EMBL/GenBank/DDBJ databases">
        <title>Genome-scale phylogeny and comparative genomics of the fungal order Sordariales.</title>
        <authorList>
            <consortium name="Lawrence Berkeley National Laboratory"/>
            <person name="Hensen N."/>
            <person name="Bonometti L."/>
            <person name="Westerberg I."/>
            <person name="Brannstrom I.O."/>
            <person name="Guillou S."/>
            <person name="Cros-Aarteil S."/>
            <person name="Calhoun S."/>
            <person name="Haridas S."/>
            <person name="Kuo A."/>
            <person name="Mondo S."/>
            <person name="Pangilinan J."/>
            <person name="Riley R."/>
            <person name="Labutti K."/>
            <person name="Andreopoulos B."/>
            <person name="Lipzen A."/>
            <person name="Chen C."/>
            <person name="Yanf M."/>
            <person name="Daum C."/>
            <person name="Ng V."/>
            <person name="Clum A."/>
            <person name="Steindorff A."/>
            <person name="Ohm R."/>
            <person name="Martin F."/>
            <person name="Silar P."/>
            <person name="Natvig D."/>
            <person name="Lalanne C."/>
            <person name="Gautier V."/>
            <person name="Ament-Velasquez S.L."/>
            <person name="Kruys A."/>
            <person name="Hutchinson M.I."/>
            <person name="Powell A.J."/>
            <person name="Barry K."/>
            <person name="Miller A.N."/>
            <person name="Grigoriev I.V."/>
            <person name="Debuchy R."/>
            <person name="Gladieux P."/>
            <person name="Thoren M.H."/>
            <person name="Johannesson H."/>
        </authorList>
    </citation>
    <scope>NUCLEOTIDE SEQUENCE</scope>
    <source>
        <strain evidence="10">CBS 606.72</strain>
    </source>
</reference>
<evidence type="ECO:0000256" key="7">
    <source>
        <dbReference type="RuleBase" id="RU361240"/>
    </source>
</evidence>
<dbReference type="SUPFAM" id="SSF53187">
    <property type="entry name" value="Zn-dependent exopeptidases"/>
    <property type="match status" value="1"/>
</dbReference>
<dbReference type="GO" id="GO:0008235">
    <property type="term" value="F:metalloexopeptidase activity"/>
    <property type="evidence" value="ECO:0007669"/>
    <property type="project" value="InterPro"/>
</dbReference>
<dbReference type="InterPro" id="IPR045175">
    <property type="entry name" value="M28_fam"/>
</dbReference>
<evidence type="ECO:0000256" key="5">
    <source>
        <dbReference type="ARBA" id="ARBA00022801"/>
    </source>
</evidence>
<dbReference type="Proteomes" id="UP001175000">
    <property type="component" value="Unassembled WGS sequence"/>
</dbReference>
<evidence type="ECO:0000256" key="6">
    <source>
        <dbReference type="ARBA" id="ARBA00022833"/>
    </source>
</evidence>
<comment type="similarity">
    <text evidence="2">Belongs to the peptidase M28 family. M28B subfamily.</text>
</comment>
<proteinExistence type="inferred from homology"/>